<dbReference type="FunFam" id="3.30.300.30:FF:000010">
    <property type="entry name" value="Enterobactin synthetase component F"/>
    <property type="match status" value="2"/>
</dbReference>
<proteinExistence type="inferred from homology"/>
<dbReference type="Pfam" id="PF00668">
    <property type="entry name" value="Condensation"/>
    <property type="match status" value="5"/>
</dbReference>
<dbReference type="KEGG" id="mass:CR152_19100"/>
<dbReference type="InterPro" id="IPR025110">
    <property type="entry name" value="AMP-bd_C"/>
</dbReference>
<dbReference type="Gene3D" id="3.30.300.30">
    <property type="match status" value="3"/>
</dbReference>
<feature type="domain" description="Carrier" evidence="6">
    <location>
        <begin position="985"/>
        <end position="1060"/>
    </location>
</feature>
<keyword evidence="4" id="KW-0597">Phosphoprotein</keyword>
<dbReference type="Pfam" id="PF00501">
    <property type="entry name" value="AMP-binding"/>
    <property type="match status" value="3"/>
</dbReference>
<evidence type="ECO:0000256" key="5">
    <source>
        <dbReference type="ARBA" id="ARBA00022737"/>
    </source>
</evidence>
<evidence type="ECO:0000256" key="2">
    <source>
        <dbReference type="ARBA" id="ARBA00006432"/>
    </source>
</evidence>
<dbReference type="InterPro" id="IPR010071">
    <property type="entry name" value="AA_adenyl_dom"/>
</dbReference>
<comment type="similarity">
    <text evidence="2">Belongs to the ATP-dependent AMP-binding enzyme family.</text>
</comment>
<dbReference type="EMBL" id="CP024608">
    <property type="protein sequence ID" value="ATQ76400.1"/>
    <property type="molecule type" value="Genomic_DNA"/>
</dbReference>
<dbReference type="FunFam" id="3.40.50.12780:FF:000012">
    <property type="entry name" value="Non-ribosomal peptide synthetase"/>
    <property type="match status" value="2"/>
</dbReference>
<dbReference type="Pfam" id="PF00550">
    <property type="entry name" value="PP-binding"/>
    <property type="match status" value="4"/>
</dbReference>
<dbReference type="CDD" id="cd19534">
    <property type="entry name" value="E_NRPS"/>
    <property type="match status" value="1"/>
</dbReference>
<dbReference type="InterPro" id="IPR000873">
    <property type="entry name" value="AMP-dep_synth/lig_dom"/>
</dbReference>
<dbReference type="Gene3D" id="1.10.1200.10">
    <property type="entry name" value="ACP-like"/>
    <property type="match status" value="4"/>
</dbReference>
<dbReference type="Gene3D" id="3.30.559.30">
    <property type="entry name" value="Nonribosomal peptide synthetase, condensation domain"/>
    <property type="match status" value="5"/>
</dbReference>
<dbReference type="InterPro" id="IPR006162">
    <property type="entry name" value="Ppantetheine_attach_site"/>
</dbReference>
<dbReference type="FunFam" id="3.40.50.980:FF:000001">
    <property type="entry name" value="Non-ribosomal peptide synthetase"/>
    <property type="match status" value="3"/>
</dbReference>
<dbReference type="FunFam" id="1.10.1200.10:FF:000005">
    <property type="entry name" value="Nonribosomal peptide synthetase 1"/>
    <property type="match status" value="1"/>
</dbReference>
<dbReference type="FunFam" id="3.40.50.980:FF:000002">
    <property type="entry name" value="Enterobactin synthetase component F"/>
    <property type="match status" value="2"/>
</dbReference>
<evidence type="ECO:0000259" key="6">
    <source>
        <dbReference type="PROSITE" id="PS50075"/>
    </source>
</evidence>
<dbReference type="NCBIfam" id="NF004282">
    <property type="entry name" value="PRK05691.1"/>
    <property type="match status" value="5"/>
</dbReference>
<dbReference type="InterPro" id="IPR036736">
    <property type="entry name" value="ACP-like_sf"/>
</dbReference>
<gene>
    <name evidence="7" type="ORF">CR152_19100</name>
</gene>
<dbReference type="GO" id="GO:0043041">
    <property type="term" value="P:amino acid activation for nonribosomal peptide biosynthetic process"/>
    <property type="evidence" value="ECO:0007669"/>
    <property type="project" value="TreeGrafter"/>
</dbReference>
<dbReference type="PANTHER" id="PTHR45527:SF1">
    <property type="entry name" value="FATTY ACID SYNTHASE"/>
    <property type="match status" value="1"/>
</dbReference>
<evidence type="ECO:0000256" key="3">
    <source>
        <dbReference type="ARBA" id="ARBA00022450"/>
    </source>
</evidence>
<sequence length="4138" mass="455456">MTAVNAHNIEDIYPLSPLQQGMLFHTLLDGDSGVYLMQDRYRIGGAIDGQAFLRAWQLVVQAHPALRTSFLWKTQKQPMQIVHQHVDVPVEQFDLRGQDDAEQEAFIQQVLADEQKRGFDLSKPPLIRFRLVRLADESYEFIRSFHHILMDAWCISLVTIDCMNAYAELVAGRTPQLPRPRRYRDYIDWLQKQDRGQAQQFWQRELAGMNAPTGLAVDQGARGEQYTSAVQVQDLTVFLDQAQSQDLERFCQTHRITPNTLFQGVWALLLSRYSGNRDVLFGVTVAGRPADLAGVEQMIGLFINTLPLRVAVEEDQPVVAWLQQVQAHNLEIRQFEHTPLVDIQGWSDFARGESLFDSILVYENAPVDEKLLRGELAVKFDSMDHSVHTHYGLTAVVLPGERVGMRLSYDTRRFASDAVARMLGHMRELLLGMLAQPQSPLSAIEMLTADERNTLLRDWNASEHDFPLDQTYASLFARRVAAHPDRVAAVCGADSLTYAELDRRANRIARALRTAGAGPDTLVALMAERGLPLLTMMIAVFKAGAAYLPLDVLHPPGRLADILALSRAPLLLASETSGKLLDQVMSGAPHRPVALLAESIWLRGDDSALAPLGNPGDLAYVIFTSGSTGQPKGAMVEQRGMLNNIFGKVPTLGMDENDRIAQTASPAFDISVWQFLAAPLVGGTVHILPDAVAHDPFLLLKAIDASALTLIEAVPTVIRGMLDVCPPDCTLASLRWVLPTGEALPPSVCRSWFERFPSIPFMNAYGPAECSDDVAFHAISTPPNDAMLAMPIGRPTANNRLFILDAALRAVPIGVPGEICVAGVGVGRGYLNDPERTLAAFVPHPFEAGARFYRTGDMGRYGADGVIEFLGRRDQQVKVRGYRIELGEIESRLAQHEAVNEAAVVPQADARGETQLLAYWSRKEGHEVDANTLRDHLALQLPHYMVPAVLVELERLPLNQNGKVDRKALGARRTDLSQQQRRHVAPRTSTEQQLAAIWTAVLAVPDLGIEDSFFSLGGHSLLATQVISRIRTGFKLELPLRAVFEFPTIAQLARAIDDTLARQNSQPLLPAIVAQQRPARLPLSFAQQRLWFLEQFNPGTSLFNIPFALELTGELDAGMLVRSFESLLARHEVLRTGFASEGGEAWQHVAPTAPFALPLIDLPEAELAGRLEDFFRQPFDLASPPLLRAQLLRLDERRTVLAVVLHHLVSDAWSATLAMRELTACYAAYRTGTEPKLDVLPIQYADFTLWQRAHLQGPELERQLAYWRTALGPVDGRQPRYVLDLPHDHPRPSVQNYESGSLSLRLPPALSQRLHRHASETRVSAFSLVFAAFAALLHRFSGETDILIGTPASNRQRAETESMLGILLNNLVIRTEFSDRPSFSTLARRVGDALFEAQRHQDLPFEQLVDALAVPRSVEHAPLFQVMVAQQLTMESRVSLPGLEMRALDTPLAQSECELDLHVACPHDGPVDLELLYASALFEKATAQRLLAQLEALLEEVLDAPQRALVAGDRQPRSVEAQALAPSAPSVMPEDQTELAIAAIWTDVLRLPQGRVGRHDNFFHLGGHSLLATVVLARMRDRFGVVPALRELFSNPTIAQLAPLVGASSALAAPSIGVQPRPAVLPLSYAQQRLWFLSQLAPAAAYNISSAIELRGRFEPARMQRALELVSARHEILRSRIVEQGAGAVLLIDEDASLPLPLELAAPASDEAWEQAMQAAVSREAQLPFDLAHDRLLRARLLQREGHDQVLLMLTVHHCVADDWSVQLLVDELAAAYHAQELAPLPIQYVDYSLWQRDSAQQERNRAQLDYWRTTLGDGSYVLDLPTDRPRAAQPGEDAGACFLRLPEQLADDVRAYAGVHGATVFMVLLAALKVTLGRYAGQRDVCIGTPVANRGLLETQGLIGCFVNTLVIRSDIGQAFPGLLEQVRQQVLAAQENQDVPFEQVVDALVDDRNLAQTPLFQVLFVMQNARLDDSRWPGLALREIGSESRVAKFDQNWEVHDDGKALSVMLEYRSALFDADTMERWLAQWQHVLRQAIANAPVDQLPPAERDRQLVQWNDTAKAYPGPHTLVAALDAQLAASPDAPALLYEGVTLTYAQLHARANRLAHALRAEGVGRESIVGVCMERSVDMVVALVGIAKAGAAYLPLDPELPAARIAFMLDDAKTPLVLTQAALLERLPKTVAARCLDAAWLDAYPQSAPADISQPADLAYVIYTSGSTGQPKGVLTEHAALMNRLHWMQDSFAIGAQDRVLQKTPYSFDVSVWEFFWPLMSGACLVMARPGGHQDSGYLAELVRQAGITTLHFVPSMLQAFVAEPGLAACTSLRQVFCSGEGLPYDLQQRFCKAHPARLINLYGPTEAAIDVSVWRCDPASALRFVPIGKPIANLQLYVLDETMKLLPQGAVGELYIGGAGLARAYLNRPELNAERFVAHPFRDGARLYRTGDRCRFLADGSIAYLGRFDHQVKLRGLRIELGEIETQLTALADVAQAVAMVSREQLVAYIVPAAGHVPTSEQLAQALRLQLPSYMVPTAFVMLDRLPLTSNGKTDRKALPAPDMVQDSTTIEPPASSAEQAVARLWSEVLSIPLEQIGRHSNFFHLGGQSLLATVLLARMRQRFSVVPQLRELFSNPTIAQLAPLVGAAGAPSAPSIGVQPRPAVLPLSYAQQRLWFLSQLAPAAAYNISSAIELRGRFEPARMQRALELVSARHEILRSRIAEQGAGAVLLIDEDASLPLPLELAAPASDAAWEQAMQNAAAHEAQLPFDLAHDRLLRARLLQREGHDQVLLMLTVHHCVADDWSVQLLIDELAAAYHAQELAPLPIQYVDYSLWQRDSAQQARNRAQLDYWRTTLGDGSYVLDLPTDRPRAAQPGEDAGACFLRLPEQLADDVRAYAGAHGATVFMVLLAALKVALGRYAGQRDVRIGTPVANRGLLETQGLIGCFVNTLVIRSDIGQAFEQLLEQVRQQVLAAQENQDVPFEQVVDALVDDRNLAQTPLFQVLFVMQNARLDDSRWPGLTLREIGSESRVAKFDQNWEVHDDGKALSVMLEYRSALFDADTMERWLAQWQHVLRQAIANAPVDLLQPAERDRQLVQWNDTAKAYPGPQTLVAALDAQLAASPDAPALLYEGVTLTYVQLHARANRLAHALRAEGVGRESIVGVCMERSVDMVVALVGIAKAGAAYLPLDPELPAARIAFMLDDAKTPLVLTQAALLERLPKTVAARCLDAAWLDAYPQSAPAEISQPSDLAYVIYTSGSTGQPKGVLTEHAALMNRLHWMQDSFAIGAQDRVLQKTPYSFDVSVWEFFWPLMSGACLVMARPGGHQDSGYLAELVRQAGITTLHFVPSMLQAFVAEPGLAACTSLRQVFCSGEALPYDLQQRFCKAHPARLINLYGPTEAAIDVSVWHCDPASALRFVPIGKPIANLQLYVLDEAMQLLPQGAVGELYIGGAGLARAYLNRPELNAERFVAHPFRDGARLYRTGDRCRFLADGSIAYLGRFDHQVKLRGLRIELGEIETQLTTLASVAQAVAIVANGQLIAYVVPAQGHAPKAGELALALREQLPSYMVPAAFVMLDRLPLTSNGKTDRKALPAPAWSEQQAAFQPPSTPTERTLCTLLEGLLKLERVGLGDNFFSLGGDSIVGLQFIAQARGQGIAITPRQLFQQRTVGELALVASTVTALDAEQGILTGAVPLMPIQHWFFEQDLADKVHWDQSVLLRPHAPLTADLIHATLTRLVEQHDALRLRFTFEHGQWSQQYGDAREAYAFGERTVGANESIPHALSGFSASADLARGPLLCAVLLHLPGGEQRLYLAAHHLVVDTVSWRILLEDFATMYGRPASQPAKTSSLRQWAERVRHYAAAQAQAQRGYWEAQPAATPLPVDSTDGDNRGRDQVALLEKLSAASTADLLHKTHQAYRTQVQDLLLAALTATLCEWSGADGITLDLEGHGRESLFADLDVSRTVGWFTTLYPVHLSLPTGAADAQVIQAVKEQMRAIPEHGFGYGALRYLAGDNGQLGKRPRSPVLFNYLGRIDGGDSNAMLSLATEATPLEQAPSNQRTHELEIVAAIQQDVLQVEWRFSGQRLRQEKQQQLLLGFMKRLRQLIDHCQHSSGAFTPSDFPMAKGMNQQTLNKLLSKLK</sequence>
<dbReference type="InterPro" id="IPR009081">
    <property type="entry name" value="PP-bd_ACP"/>
</dbReference>
<protein>
    <recommendedName>
        <fullName evidence="6">Carrier domain-containing protein</fullName>
    </recommendedName>
</protein>
<dbReference type="InterPro" id="IPR020806">
    <property type="entry name" value="PKS_PP-bd"/>
</dbReference>
<dbReference type="InterPro" id="IPR010060">
    <property type="entry name" value="NRPS_synth"/>
</dbReference>
<dbReference type="GO" id="GO:0031177">
    <property type="term" value="F:phosphopantetheine binding"/>
    <property type="evidence" value="ECO:0007669"/>
    <property type="project" value="InterPro"/>
</dbReference>
<evidence type="ECO:0000256" key="1">
    <source>
        <dbReference type="ARBA" id="ARBA00001957"/>
    </source>
</evidence>
<dbReference type="CDD" id="cd05930">
    <property type="entry name" value="A_NRPS"/>
    <property type="match status" value="1"/>
</dbReference>
<dbReference type="InterPro" id="IPR023213">
    <property type="entry name" value="CAT-like_dom_sf"/>
</dbReference>
<dbReference type="GO" id="GO:0005829">
    <property type="term" value="C:cytosol"/>
    <property type="evidence" value="ECO:0007669"/>
    <property type="project" value="TreeGrafter"/>
</dbReference>
<dbReference type="NCBIfam" id="TIGR01733">
    <property type="entry name" value="AA-adenyl-dom"/>
    <property type="match status" value="3"/>
</dbReference>
<dbReference type="GO" id="GO:0009366">
    <property type="term" value="C:enterobactin synthetase complex"/>
    <property type="evidence" value="ECO:0007669"/>
    <property type="project" value="TreeGrafter"/>
</dbReference>
<dbReference type="OrthoDB" id="6297021at2"/>
<dbReference type="SUPFAM" id="SSF47336">
    <property type="entry name" value="ACP-like"/>
    <property type="match status" value="4"/>
</dbReference>
<feature type="domain" description="Carrier" evidence="6">
    <location>
        <begin position="2568"/>
        <end position="2645"/>
    </location>
</feature>
<evidence type="ECO:0000313" key="7">
    <source>
        <dbReference type="EMBL" id="ATQ76400.1"/>
    </source>
</evidence>
<dbReference type="Gene3D" id="3.30.559.10">
    <property type="entry name" value="Chloramphenicol acetyltransferase-like domain"/>
    <property type="match status" value="5"/>
</dbReference>
<dbReference type="InterPro" id="IPR001242">
    <property type="entry name" value="Condensation_dom"/>
</dbReference>
<dbReference type="SMART" id="SM00823">
    <property type="entry name" value="PKS_PP"/>
    <property type="match status" value="4"/>
</dbReference>
<accession>A0A2D2DN58</accession>
<dbReference type="Pfam" id="PF13193">
    <property type="entry name" value="AMP-binding_C"/>
    <property type="match status" value="3"/>
</dbReference>
<dbReference type="Gene3D" id="2.30.38.10">
    <property type="entry name" value="Luciferase, Domain 3"/>
    <property type="match status" value="3"/>
</dbReference>
<dbReference type="CDD" id="cd19531">
    <property type="entry name" value="LCL_NRPS-like"/>
    <property type="match status" value="3"/>
</dbReference>
<dbReference type="SUPFAM" id="SSF52777">
    <property type="entry name" value="CoA-dependent acyltransferases"/>
    <property type="match status" value="10"/>
</dbReference>
<dbReference type="GO" id="GO:0009239">
    <property type="term" value="P:enterobactin biosynthetic process"/>
    <property type="evidence" value="ECO:0007669"/>
    <property type="project" value="TreeGrafter"/>
</dbReference>
<dbReference type="Proteomes" id="UP000229897">
    <property type="component" value="Chromosome"/>
</dbReference>
<dbReference type="InterPro" id="IPR045851">
    <property type="entry name" value="AMP-bd_C_sf"/>
</dbReference>
<dbReference type="FunFam" id="3.30.300.30:FF:000015">
    <property type="entry name" value="Nonribosomal peptide synthase SidD"/>
    <property type="match status" value="1"/>
</dbReference>
<dbReference type="PROSITE" id="PS00012">
    <property type="entry name" value="PHOSPHOPANTETHEINE"/>
    <property type="match status" value="1"/>
</dbReference>
<reference evidence="7" key="1">
    <citation type="submission" date="2017-10" db="EMBL/GenBank/DDBJ databases">
        <title>Massilia psychrophilum sp. nov., a novel purple-pigmented bacterium isolated from Tianshan glacier, Xinjiang Municipality, China.</title>
        <authorList>
            <person name="Wang H."/>
        </authorList>
    </citation>
    <scope>NUCLEOTIDE SEQUENCE [LARGE SCALE GENOMIC DNA]</scope>
    <source>
        <strain evidence="7">B2</strain>
    </source>
</reference>
<dbReference type="NCBIfam" id="TIGR01720">
    <property type="entry name" value="NRPS-para261"/>
    <property type="match status" value="1"/>
</dbReference>
<dbReference type="GO" id="GO:0047527">
    <property type="term" value="F:2,3-dihydroxybenzoate-serine ligase activity"/>
    <property type="evidence" value="ECO:0007669"/>
    <property type="project" value="TreeGrafter"/>
</dbReference>
<dbReference type="PROSITE" id="PS50075">
    <property type="entry name" value="CARRIER"/>
    <property type="match status" value="4"/>
</dbReference>
<dbReference type="InterPro" id="IPR020845">
    <property type="entry name" value="AMP-binding_CS"/>
</dbReference>
<dbReference type="CDD" id="cd19543">
    <property type="entry name" value="DCL_NRPS"/>
    <property type="match status" value="1"/>
</dbReference>
<dbReference type="Gene3D" id="3.40.50.980">
    <property type="match status" value="6"/>
</dbReference>
<keyword evidence="8" id="KW-1185">Reference proteome</keyword>
<name>A0A2D2DN58_9BURK</name>
<dbReference type="RefSeq" id="WP_099877214.1">
    <property type="nucleotide sequence ID" value="NZ_CP024608.1"/>
</dbReference>
<feature type="domain" description="Carrier" evidence="6">
    <location>
        <begin position="3604"/>
        <end position="3678"/>
    </location>
</feature>
<dbReference type="SUPFAM" id="SSF56801">
    <property type="entry name" value="Acetyl-CoA synthetase-like"/>
    <property type="match status" value="3"/>
</dbReference>
<dbReference type="CDD" id="cd17646">
    <property type="entry name" value="A_NRPS_AB3403-like"/>
    <property type="match status" value="2"/>
</dbReference>
<dbReference type="NCBIfam" id="NF003417">
    <property type="entry name" value="PRK04813.1"/>
    <property type="match status" value="3"/>
</dbReference>
<keyword evidence="5" id="KW-0677">Repeat</keyword>
<organism evidence="7 8">
    <name type="scientific">Massilia violaceinigra</name>
    <dbReference type="NCBI Taxonomy" id="2045208"/>
    <lineage>
        <taxon>Bacteria</taxon>
        <taxon>Pseudomonadati</taxon>
        <taxon>Pseudomonadota</taxon>
        <taxon>Betaproteobacteria</taxon>
        <taxon>Burkholderiales</taxon>
        <taxon>Oxalobacteraceae</taxon>
        <taxon>Telluria group</taxon>
        <taxon>Massilia</taxon>
    </lineage>
</organism>
<comment type="cofactor">
    <cofactor evidence="1">
        <name>pantetheine 4'-phosphate</name>
        <dbReference type="ChEBI" id="CHEBI:47942"/>
    </cofactor>
</comment>
<dbReference type="FunFam" id="2.30.38.10:FF:000001">
    <property type="entry name" value="Non-ribosomal peptide synthetase PvdI"/>
    <property type="match status" value="2"/>
</dbReference>
<dbReference type="PANTHER" id="PTHR45527">
    <property type="entry name" value="NONRIBOSOMAL PEPTIDE SYNTHETASE"/>
    <property type="match status" value="1"/>
</dbReference>
<feature type="domain" description="Carrier" evidence="6">
    <location>
        <begin position="1532"/>
        <end position="1609"/>
    </location>
</feature>
<keyword evidence="3" id="KW-0596">Phosphopantetheine</keyword>
<evidence type="ECO:0000256" key="4">
    <source>
        <dbReference type="ARBA" id="ARBA00022553"/>
    </source>
</evidence>
<evidence type="ECO:0000313" key="8">
    <source>
        <dbReference type="Proteomes" id="UP000229897"/>
    </source>
</evidence>
<dbReference type="PROSITE" id="PS00455">
    <property type="entry name" value="AMP_BINDING"/>
    <property type="match status" value="3"/>
</dbReference>